<dbReference type="AlphaFoldDB" id="A0A3N6NL88"/>
<comment type="caution">
    <text evidence="3">The sequence shown here is derived from an EMBL/GenBank/DDBJ whole genome shotgun (WGS) entry which is preliminary data.</text>
</comment>
<evidence type="ECO:0000256" key="1">
    <source>
        <dbReference type="ARBA" id="ARBA00022729"/>
    </source>
</evidence>
<dbReference type="EMBL" id="REFZ01000007">
    <property type="protein sequence ID" value="RQH00093.1"/>
    <property type="molecule type" value="Genomic_DNA"/>
</dbReference>
<sequence length="388" mass="43144">MNTGMGMRSRNIGEEGTHGTETTCNRRRLLTGVGALSVSGVAGCVSTNGEEETIEGSGDIGGETLNVMINAGRFAEMFERSVIPNAEEKYDLTINADIAFTGEQTSEITANPDNPPDAVMLGRDGIYELAQQDLLEPLDEHTDTVTHYEDVHDHLKWDDDHGVAWSLGEASPLVVRGDEHWDHTPDTWDEVFRESETISLVPFDWAEGPQVLMMAAAIATDDDFSSADLDIDAGFEYLEEHVEPKVTNIWQNEQQLLQLVGNEATDSFVPWIDYIDPELLREENYEMVRRPDPTGIPYAQCVAVTSNSDNKEAALAYINEALDPDLQEEASEYMGQGVTNANAEMAEVAEDIGAPSAEEFEELEYQDFEMMWENRSEWAERWSALFGG</sequence>
<dbReference type="GO" id="GO:0015888">
    <property type="term" value="P:thiamine transport"/>
    <property type="evidence" value="ECO:0007669"/>
    <property type="project" value="TreeGrafter"/>
</dbReference>
<organism evidence="3 4">
    <name type="scientific">Natrarchaeobius chitinivorans</name>
    <dbReference type="NCBI Taxonomy" id="1679083"/>
    <lineage>
        <taxon>Archaea</taxon>
        <taxon>Methanobacteriati</taxon>
        <taxon>Methanobacteriota</taxon>
        <taxon>Stenosarchaea group</taxon>
        <taxon>Halobacteria</taxon>
        <taxon>Halobacteriales</taxon>
        <taxon>Natrialbaceae</taxon>
        <taxon>Natrarchaeobius</taxon>
    </lineage>
</organism>
<proteinExistence type="predicted"/>
<reference evidence="3 4" key="1">
    <citation type="submission" date="2018-10" db="EMBL/GenBank/DDBJ databases">
        <title>Natrarchaeobius chitinivorans gen. nov., sp. nov., and Natrarchaeobius haloalkaliphilus sp. nov., alkaliphilic, chitin-utilizing haloarchaea from hypersaline alkaline lakes.</title>
        <authorList>
            <person name="Sorokin D.Y."/>
            <person name="Elcheninov A.G."/>
            <person name="Kostrikina N.A."/>
            <person name="Bale N.J."/>
            <person name="Sinninghe Damste J.S."/>
            <person name="Khijniak T.V."/>
            <person name="Kublanov I.V."/>
            <person name="Toshchakov S.V."/>
        </authorList>
    </citation>
    <scope>NUCLEOTIDE SEQUENCE [LARGE SCALE GENOMIC DNA]</scope>
    <source>
        <strain evidence="3 4">AArcht7</strain>
    </source>
</reference>
<keyword evidence="1" id="KW-0732">Signal</keyword>
<name>A0A3N6NL88_NATCH</name>
<protein>
    <submittedName>
        <fullName evidence="3">Extracellular solute-binding protein</fullName>
    </submittedName>
</protein>
<dbReference type="GO" id="GO:0030976">
    <property type="term" value="F:thiamine pyrophosphate binding"/>
    <property type="evidence" value="ECO:0007669"/>
    <property type="project" value="TreeGrafter"/>
</dbReference>
<dbReference type="PANTHER" id="PTHR30006">
    <property type="entry name" value="THIAMINE-BINDING PERIPLASMIC PROTEIN-RELATED"/>
    <property type="match status" value="1"/>
</dbReference>
<dbReference type="SUPFAM" id="SSF53850">
    <property type="entry name" value="Periplasmic binding protein-like II"/>
    <property type="match status" value="1"/>
</dbReference>
<gene>
    <name evidence="3" type="ORF">EA472_12865</name>
</gene>
<accession>A0A3N6NL88</accession>
<dbReference type="PANTHER" id="PTHR30006:SF2">
    <property type="entry name" value="ABC TRANSPORTER SUBSTRATE-BINDING PROTEIN"/>
    <property type="match status" value="1"/>
</dbReference>
<dbReference type="InterPro" id="IPR006059">
    <property type="entry name" value="SBP"/>
</dbReference>
<keyword evidence="4" id="KW-1185">Reference proteome</keyword>
<evidence type="ECO:0000256" key="2">
    <source>
        <dbReference type="SAM" id="MobiDB-lite"/>
    </source>
</evidence>
<dbReference type="GO" id="GO:0030975">
    <property type="term" value="F:thiamine binding"/>
    <property type="evidence" value="ECO:0007669"/>
    <property type="project" value="TreeGrafter"/>
</dbReference>
<evidence type="ECO:0000313" key="3">
    <source>
        <dbReference type="EMBL" id="RQH00093.1"/>
    </source>
</evidence>
<feature type="region of interest" description="Disordered" evidence="2">
    <location>
        <begin position="1"/>
        <end position="22"/>
    </location>
</feature>
<dbReference type="Proteomes" id="UP000281431">
    <property type="component" value="Unassembled WGS sequence"/>
</dbReference>
<dbReference type="Gene3D" id="3.40.190.10">
    <property type="entry name" value="Periplasmic binding protein-like II"/>
    <property type="match status" value="2"/>
</dbReference>
<dbReference type="Pfam" id="PF13416">
    <property type="entry name" value="SBP_bac_8"/>
    <property type="match status" value="1"/>
</dbReference>
<evidence type="ECO:0000313" key="4">
    <source>
        <dbReference type="Proteomes" id="UP000281431"/>
    </source>
</evidence>